<accession>A0ABQ4A3I8</accession>
<keyword evidence="5 7" id="KW-0472">Membrane</keyword>
<evidence type="ECO:0000256" key="2">
    <source>
        <dbReference type="ARBA" id="ARBA00022475"/>
    </source>
</evidence>
<evidence type="ECO:0000256" key="7">
    <source>
        <dbReference type="SAM" id="Phobius"/>
    </source>
</evidence>
<sequence length="482" mass="50021">MSEDRPAAQPGTHGSATEPERRVGYRDVFAVREFRAIYISLVINWVGDYLARAAIIVLVYQQTQSVMLSAASFAISYLPWVIGGPLLAALAERYPYRRVLIIADVARAVPIALIALPGIPVPVTLVLLFLATLGAPPTQAARSAMIPLILERRLVVTGLALNASTSQAAQVFGYLAGAALAAGFSARLGLLIDAVTFLLSAAIIAAGVRARPAAVTAGQRRHLLHETGEGFQLVFRTPLLRSIAIMVFALTTFTILPEGLAAGWAAVFTDNPAGRGFDQGLIMAAGPVGYVIGGLAVGRIASQERKHRLVRPFAAIAPLALALTSLAPNAITVSALVAVSGVAQGVLVPALNGTFVLALPHGYRARAYGVMQSGLQLSQGFAVMATGTLAQHSSIPLVVGLWSVGGLILMVTLATRWPGRSQATPAAPAPAPAQRTPDPEVQEQPLQGDGPGALPGPTPGAPTATDVTPGPERHTPAGRLDG</sequence>
<keyword evidence="9" id="KW-1185">Reference proteome</keyword>
<name>A0ABQ4A3I8_9ACTN</name>
<dbReference type="Gene3D" id="1.20.1250.20">
    <property type="entry name" value="MFS general substrate transporter like domains"/>
    <property type="match status" value="1"/>
</dbReference>
<organism evidence="8 9">
    <name type="scientific">Winogradskya humida</name>
    <dbReference type="NCBI Taxonomy" id="113566"/>
    <lineage>
        <taxon>Bacteria</taxon>
        <taxon>Bacillati</taxon>
        <taxon>Actinomycetota</taxon>
        <taxon>Actinomycetes</taxon>
        <taxon>Micromonosporales</taxon>
        <taxon>Micromonosporaceae</taxon>
        <taxon>Winogradskya</taxon>
    </lineage>
</organism>
<dbReference type="Pfam" id="PF07690">
    <property type="entry name" value="MFS_1"/>
    <property type="match status" value="1"/>
</dbReference>
<dbReference type="PANTHER" id="PTHR23513:SF11">
    <property type="entry name" value="STAPHYLOFERRIN A TRANSPORTER"/>
    <property type="match status" value="1"/>
</dbReference>
<dbReference type="SUPFAM" id="SSF103473">
    <property type="entry name" value="MFS general substrate transporter"/>
    <property type="match status" value="1"/>
</dbReference>
<feature type="transmembrane region" description="Helical" evidence="7">
    <location>
        <begin position="67"/>
        <end position="91"/>
    </location>
</feature>
<feature type="compositionally biased region" description="Low complexity" evidence="6">
    <location>
        <begin position="422"/>
        <end position="436"/>
    </location>
</feature>
<feature type="compositionally biased region" description="Basic and acidic residues" evidence="6">
    <location>
        <begin position="471"/>
        <end position="482"/>
    </location>
</feature>
<dbReference type="Proteomes" id="UP000603200">
    <property type="component" value="Unassembled WGS sequence"/>
</dbReference>
<evidence type="ECO:0000256" key="5">
    <source>
        <dbReference type="ARBA" id="ARBA00023136"/>
    </source>
</evidence>
<protein>
    <submittedName>
        <fullName evidence="8">MFS transporter</fullName>
    </submittedName>
</protein>
<dbReference type="InterPro" id="IPR036259">
    <property type="entry name" value="MFS_trans_sf"/>
</dbReference>
<comment type="caution">
    <text evidence="8">The sequence shown here is derived from an EMBL/GenBank/DDBJ whole genome shotgun (WGS) entry which is preliminary data.</text>
</comment>
<reference evidence="8 9" key="1">
    <citation type="submission" date="2021-01" db="EMBL/GenBank/DDBJ databases">
        <title>Whole genome shotgun sequence of Actinoplanes humidus NBRC 14915.</title>
        <authorList>
            <person name="Komaki H."/>
            <person name="Tamura T."/>
        </authorList>
    </citation>
    <scope>NUCLEOTIDE SEQUENCE [LARGE SCALE GENOMIC DNA]</scope>
    <source>
        <strain evidence="8 9">NBRC 14915</strain>
    </source>
</reference>
<gene>
    <name evidence="8" type="ORF">Ahu01nite_085140</name>
</gene>
<evidence type="ECO:0000256" key="1">
    <source>
        <dbReference type="ARBA" id="ARBA00004651"/>
    </source>
</evidence>
<dbReference type="EMBL" id="BOMN01000120">
    <property type="protein sequence ID" value="GIE25412.1"/>
    <property type="molecule type" value="Genomic_DNA"/>
</dbReference>
<feature type="compositionally biased region" description="Low complexity" evidence="6">
    <location>
        <begin position="461"/>
        <end position="470"/>
    </location>
</feature>
<feature type="transmembrane region" description="Helical" evidence="7">
    <location>
        <begin position="243"/>
        <end position="267"/>
    </location>
</feature>
<keyword evidence="3 7" id="KW-0812">Transmembrane</keyword>
<feature type="transmembrane region" description="Helical" evidence="7">
    <location>
        <begin position="36"/>
        <end position="60"/>
    </location>
</feature>
<evidence type="ECO:0000313" key="9">
    <source>
        <dbReference type="Proteomes" id="UP000603200"/>
    </source>
</evidence>
<evidence type="ECO:0000256" key="3">
    <source>
        <dbReference type="ARBA" id="ARBA00022692"/>
    </source>
</evidence>
<feature type="transmembrane region" description="Helical" evidence="7">
    <location>
        <begin position="188"/>
        <end position="208"/>
    </location>
</feature>
<dbReference type="CDD" id="cd06173">
    <property type="entry name" value="MFS_MefA_like"/>
    <property type="match status" value="1"/>
</dbReference>
<keyword evidence="2" id="KW-1003">Cell membrane</keyword>
<feature type="transmembrane region" description="Helical" evidence="7">
    <location>
        <begin position="309"/>
        <end position="327"/>
    </location>
</feature>
<comment type="subcellular location">
    <subcellularLocation>
        <location evidence="1">Cell membrane</location>
        <topology evidence="1">Multi-pass membrane protein</topology>
    </subcellularLocation>
</comment>
<evidence type="ECO:0000256" key="6">
    <source>
        <dbReference type="SAM" id="MobiDB-lite"/>
    </source>
</evidence>
<keyword evidence="4 7" id="KW-1133">Transmembrane helix</keyword>
<dbReference type="InterPro" id="IPR011701">
    <property type="entry name" value="MFS"/>
</dbReference>
<feature type="transmembrane region" description="Helical" evidence="7">
    <location>
        <begin position="111"/>
        <end position="133"/>
    </location>
</feature>
<evidence type="ECO:0000256" key="4">
    <source>
        <dbReference type="ARBA" id="ARBA00022989"/>
    </source>
</evidence>
<feature type="region of interest" description="Disordered" evidence="6">
    <location>
        <begin position="420"/>
        <end position="482"/>
    </location>
</feature>
<feature type="transmembrane region" description="Helical" evidence="7">
    <location>
        <begin position="279"/>
        <end position="297"/>
    </location>
</feature>
<feature type="transmembrane region" description="Helical" evidence="7">
    <location>
        <begin position="395"/>
        <end position="414"/>
    </location>
</feature>
<evidence type="ECO:0000313" key="8">
    <source>
        <dbReference type="EMBL" id="GIE25412.1"/>
    </source>
</evidence>
<dbReference type="PANTHER" id="PTHR23513">
    <property type="entry name" value="INTEGRAL MEMBRANE EFFLUX PROTEIN-RELATED"/>
    <property type="match status" value="1"/>
</dbReference>
<feature type="transmembrane region" description="Helical" evidence="7">
    <location>
        <begin position="333"/>
        <end position="358"/>
    </location>
</feature>
<proteinExistence type="predicted"/>
<dbReference type="RefSeq" id="WP_203842363.1">
    <property type="nucleotide sequence ID" value="NZ_BAAATV010000016.1"/>
</dbReference>